<dbReference type="EMBL" id="BLLF01001094">
    <property type="protein sequence ID" value="GFH17090.1"/>
    <property type="molecule type" value="Genomic_DNA"/>
</dbReference>
<feature type="compositionally biased region" description="Low complexity" evidence="1">
    <location>
        <begin position="32"/>
        <end position="52"/>
    </location>
</feature>
<comment type="caution">
    <text evidence="2">The sequence shown here is derived from an EMBL/GenBank/DDBJ whole genome shotgun (WGS) entry which is preliminary data.</text>
</comment>
<accession>A0A699Z6E4</accession>
<organism evidence="2 3">
    <name type="scientific">Haematococcus lacustris</name>
    <name type="common">Green alga</name>
    <name type="synonym">Haematococcus pluvialis</name>
    <dbReference type="NCBI Taxonomy" id="44745"/>
    <lineage>
        <taxon>Eukaryota</taxon>
        <taxon>Viridiplantae</taxon>
        <taxon>Chlorophyta</taxon>
        <taxon>core chlorophytes</taxon>
        <taxon>Chlorophyceae</taxon>
        <taxon>CS clade</taxon>
        <taxon>Chlamydomonadales</taxon>
        <taxon>Haematococcaceae</taxon>
        <taxon>Haematococcus</taxon>
    </lineage>
</organism>
<protein>
    <submittedName>
        <fullName evidence="2">Uncharacterized protein</fullName>
    </submittedName>
</protein>
<evidence type="ECO:0000256" key="1">
    <source>
        <dbReference type="SAM" id="MobiDB-lite"/>
    </source>
</evidence>
<name>A0A699Z6E4_HAELA</name>
<keyword evidence="3" id="KW-1185">Reference proteome</keyword>
<proteinExistence type="predicted"/>
<dbReference type="AlphaFoldDB" id="A0A699Z6E4"/>
<dbReference type="Proteomes" id="UP000485058">
    <property type="component" value="Unassembled WGS sequence"/>
</dbReference>
<feature type="region of interest" description="Disordered" evidence="1">
    <location>
        <begin position="29"/>
        <end position="77"/>
    </location>
</feature>
<evidence type="ECO:0000313" key="3">
    <source>
        <dbReference type="Proteomes" id="UP000485058"/>
    </source>
</evidence>
<sequence length="111" mass="12170">MPAPTASKHPGNYSASRLRAQGLALTCQPSTPRLSRQLSPPSPPRAQAQPRARLTKPNQHCNQAGPHRKSTPATLSDGSSLVNVLAASQLENLWHCGWTFDRRCCRPCKYQ</sequence>
<reference evidence="2 3" key="1">
    <citation type="submission" date="2020-02" db="EMBL/GenBank/DDBJ databases">
        <title>Draft genome sequence of Haematococcus lacustris strain NIES-144.</title>
        <authorList>
            <person name="Morimoto D."/>
            <person name="Nakagawa S."/>
            <person name="Yoshida T."/>
            <person name="Sawayama S."/>
        </authorList>
    </citation>
    <scope>NUCLEOTIDE SEQUENCE [LARGE SCALE GENOMIC DNA]</scope>
    <source>
        <strain evidence="2 3">NIES-144</strain>
    </source>
</reference>
<evidence type="ECO:0000313" key="2">
    <source>
        <dbReference type="EMBL" id="GFH17090.1"/>
    </source>
</evidence>
<gene>
    <name evidence="2" type="ORF">HaLaN_13641</name>
</gene>